<dbReference type="EMBL" id="CAJOAX010065633">
    <property type="protein sequence ID" value="CAF4356808.1"/>
    <property type="molecule type" value="Genomic_DNA"/>
</dbReference>
<protein>
    <submittedName>
        <fullName evidence="2">Uncharacterized protein</fullName>
    </submittedName>
</protein>
<proteinExistence type="predicted"/>
<evidence type="ECO:0000256" key="1">
    <source>
        <dbReference type="SAM" id="MobiDB-lite"/>
    </source>
</evidence>
<dbReference type="Proteomes" id="UP000663823">
    <property type="component" value="Unassembled WGS sequence"/>
</dbReference>
<feature type="region of interest" description="Disordered" evidence="1">
    <location>
        <begin position="1"/>
        <end position="23"/>
    </location>
</feature>
<sequence length="23" mass="2473">DTDLFGDAISESDEEKTSQKGLS</sequence>
<accession>A0A820LG39</accession>
<gene>
    <name evidence="2" type="ORF">OTI717_LOCUS43724</name>
</gene>
<feature type="non-terminal residue" evidence="2">
    <location>
        <position position="1"/>
    </location>
</feature>
<reference evidence="2" key="1">
    <citation type="submission" date="2021-02" db="EMBL/GenBank/DDBJ databases">
        <authorList>
            <person name="Nowell W R."/>
        </authorList>
    </citation>
    <scope>NUCLEOTIDE SEQUENCE</scope>
</reference>
<evidence type="ECO:0000313" key="3">
    <source>
        <dbReference type="Proteomes" id="UP000663823"/>
    </source>
</evidence>
<comment type="caution">
    <text evidence="2">The sequence shown here is derived from an EMBL/GenBank/DDBJ whole genome shotgun (WGS) entry which is preliminary data.</text>
</comment>
<name>A0A820LG39_9BILA</name>
<evidence type="ECO:0000313" key="2">
    <source>
        <dbReference type="EMBL" id="CAF4356808.1"/>
    </source>
</evidence>
<feature type="compositionally biased region" description="Acidic residues" evidence="1">
    <location>
        <begin position="1"/>
        <end position="14"/>
    </location>
</feature>
<dbReference type="AlphaFoldDB" id="A0A820LG39"/>
<organism evidence="2 3">
    <name type="scientific">Rotaria sordida</name>
    <dbReference type="NCBI Taxonomy" id="392033"/>
    <lineage>
        <taxon>Eukaryota</taxon>
        <taxon>Metazoa</taxon>
        <taxon>Spiralia</taxon>
        <taxon>Gnathifera</taxon>
        <taxon>Rotifera</taxon>
        <taxon>Eurotatoria</taxon>
        <taxon>Bdelloidea</taxon>
        <taxon>Philodinida</taxon>
        <taxon>Philodinidae</taxon>
        <taxon>Rotaria</taxon>
    </lineage>
</organism>